<gene>
    <name evidence="1" type="ORF">IAD42_04870</name>
</gene>
<dbReference type="EMBL" id="DVJS01000120">
    <property type="protein sequence ID" value="HIS97290.1"/>
    <property type="molecule type" value="Genomic_DNA"/>
</dbReference>
<name>A0A9D1G4Q8_9FIRM</name>
<dbReference type="Proteomes" id="UP000886876">
    <property type="component" value="Unassembled WGS sequence"/>
</dbReference>
<comment type="caution">
    <text evidence="1">The sequence shown here is derived from an EMBL/GenBank/DDBJ whole genome shotgun (WGS) entry which is preliminary data.</text>
</comment>
<evidence type="ECO:0000313" key="1">
    <source>
        <dbReference type="EMBL" id="HIS97290.1"/>
    </source>
</evidence>
<protein>
    <submittedName>
        <fullName evidence="1">Uncharacterized protein</fullName>
    </submittedName>
</protein>
<feature type="non-terminal residue" evidence="1">
    <location>
        <position position="69"/>
    </location>
</feature>
<reference evidence="1" key="2">
    <citation type="journal article" date="2021" name="PeerJ">
        <title>Extensive microbial diversity within the chicken gut microbiome revealed by metagenomics and culture.</title>
        <authorList>
            <person name="Gilroy R."/>
            <person name="Ravi A."/>
            <person name="Getino M."/>
            <person name="Pursley I."/>
            <person name="Horton D.L."/>
            <person name="Alikhan N.F."/>
            <person name="Baker D."/>
            <person name="Gharbi K."/>
            <person name="Hall N."/>
            <person name="Watson M."/>
            <person name="Adriaenssens E.M."/>
            <person name="Foster-Nyarko E."/>
            <person name="Jarju S."/>
            <person name="Secka A."/>
            <person name="Antonio M."/>
            <person name="Oren A."/>
            <person name="Chaudhuri R.R."/>
            <person name="La Ragione R."/>
            <person name="Hildebrand F."/>
            <person name="Pallen M.J."/>
        </authorList>
    </citation>
    <scope>NUCLEOTIDE SEQUENCE</scope>
    <source>
        <strain evidence="1">ChiHecec3B27-6122</strain>
    </source>
</reference>
<reference evidence="1" key="1">
    <citation type="submission" date="2020-10" db="EMBL/GenBank/DDBJ databases">
        <authorList>
            <person name="Gilroy R."/>
        </authorList>
    </citation>
    <scope>NUCLEOTIDE SEQUENCE</scope>
    <source>
        <strain evidence="1">ChiHecec3B27-6122</strain>
    </source>
</reference>
<sequence>MITVFNRQELFVTQSMEQYAKVSAALDAAGIEYYAKAFGRSSQFGERSHRGSLGQVAALDNFYKVYVKK</sequence>
<accession>A0A9D1G4Q8</accession>
<dbReference type="AlphaFoldDB" id="A0A9D1G4Q8"/>
<proteinExistence type="predicted"/>
<evidence type="ECO:0000313" key="2">
    <source>
        <dbReference type="Proteomes" id="UP000886876"/>
    </source>
</evidence>
<organism evidence="1 2">
    <name type="scientific">Candidatus Scatomorpha pullistercoris</name>
    <dbReference type="NCBI Taxonomy" id="2840929"/>
    <lineage>
        <taxon>Bacteria</taxon>
        <taxon>Bacillati</taxon>
        <taxon>Bacillota</taxon>
        <taxon>Clostridia</taxon>
        <taxon>Eubacteriales</taxon>
        <taxon>Candidatus Scatomorpha</taxon>
    </lineage>
</organism>